<evidence type="ECO:0000313" key="3">
    <source>
        <dbReference type="EMBL" id="CAF1166697.1"/>
    </source>
</evidence>
<evidence type="ECO:0000313" key="7">
    <source>
        <dbReference type="Proteomes" id="UP000663829"/>
    </source>
</evidence>
<keyword evidence="2" id="KW-0472">Membrane</keyword>
<dbReference type="AlphaFoldDB" id="A0A814WYS1"/>
<organism evidence="4 7">
    <name type="scientific">Didymodactylos carnosus</name>
    <dbReference type="NCBI Taxonomy" id="1234261"/>
    <lineage>
        <taxon>Eukaryota</taxon>
        <taxon>Metazoa</taxon>
        <taxon>Spiralia</taxon>
        <taxon>Gnathifera</taxon>
        <taxon>Rotifera</taxon>
        <taxon>Eurotatoria</taxon>
        <taxon>Bdelloidea</taxon>
        <taxon>Philodinida</taxon>
        <taxon>Philodinidae</taxon>
        <taxon>Didymodactylos</taxon>
    </lineage>
</organism>
<feature type="transmembrane region" description="Helical" evidence="2">
    <location>
        <begin position="205"/>
        <end position="228"/>
    </location>
</feature>
<dbReference type="Proteomes" id="UP000677228">
    <property type="component" value="Unassembled WGS sequence"/>
</dbReference>
<evidence type="ECO:0000256" key="1">
    <source>
        <dbReference type="SAM" id="MobiDB-lite"/>
    </source>
</evidence>
<evidence type="ECO:0000313" key="5">
    <source>
        <dbReference type="EMBL" id="CAF3972718.1"/>
    </source>
</evidence>
<reference evidence="4" key="1">
    <citation type="submission" date="2021-02" db="EMBL/GenBank/DDBJ databases">
        <authorList>
            <person name="Nowell W R."/>
        </authorList>
    </citation>
    <scope>NUCLEOTIDE SEQUENCE</scope>
</reference>
<accession>A0A814WYS1</accession>
<evidence type="ECO:0000313" key="4">
    <source>
        <dbReference type="EMBL" id="CAF1208593.1"/>
    </source>
</evidence>
<feature type="compositionally biased region" description="Basic residues" evidence="1">
    <location>
        <begin position="155"/>
        <end position="164"/>
    </location>
</feature>
<gene>
    <name evidence="4" type="ORF">GPM918_LOCUS24092</name>
    <name evidence="3" type="ORF">OVA965_LOCUS22363</name>
    <name evidence="5" type="ORF">SRO942_LOCUS24090</name>
    <name evidence="6" type="ORF">TMI583_LOCUS23072</name>
</gene>
<comment type="caution">
    <text evidence="4">The sequence shown here is derived from an EMBL/GenBank/DDBJ whole genome shotgun (WGS) entry which is preliminary data.</text>
</comment>
<dbReference type="EMBL" id="CAJNOQ010008854">
    <property type="protein sequence ID" value="CAF1208593.1"/>
    <property type="molecule type" value="Genomic_DNA"/>
</dbReference>
<dbReference type="EMBL" id="CAJOBC010008854">
    <property type="protein sequence ID" value="CAF3972718.1"/>
    <property type="molecule type" value="Genomic_DNA"/>
</dbReference>
<name>A0A814WYS1_9BILA</name>
<proteinExistence type="predicted"/>
<keyword evidence="7" id="KW-1185">Reference proteome</keyword>
<dbReference type="Proteomes" id="UP000663829">
    <property type="component" value="Unassembled WGS sequence"/>
</dbReference>
<dbReference type="EMBL" id="CAJNOK010012586">
    <property type="protein sequence ID" value="CAF1166697.1"/>
    <property type="molecule type" value="Genomic_DNA"/>
</dbReference>
<keyword evidence="2" id="KW-0812">Transmembrane</keyword>
<keyword evidence="2" id="KW-1133">Transmembrane helix</keyword>
<protein>
    <submittedName>
        <fullName evidence="4">Uncharacterized protein</fullName>
    </submittedName>
</protein>
<dbReference type="EMBL" id="CAJOBA010034107">
    <property type="protein sequence ID" value="CAF3978132.1"/>
    <property type="molecule type" value="Genomic_DNA"/>
</dbReference>
<evidence type="ECO:0000256" key="2">
    <source>
        <dbReference type="SAM" id="Phobius"/>
    </source>
</evidence>
<feature type="compositionally biased region" description="Low complexity" evidence="1">
    <location>
        <begin position="165"/>
        <end position="196"/>
    </location>
</feature>
<feature type="region of interest" description="Disordered" evidence="1">
    <location>
        <begin position="134"/>
        <end position="196"/>
    </location>
</feature>
<dbReference type="Proteomes" id="UP000681722">
    <property type="component" value="Unassembled WGS sequence"/>
</dbReference>
<dbReference type="Proteomes" id="UP000682733">
    <property type="component" value="Unassembled WGS sequence"/>
</dbReference>
<feature type="compositionally biased region" description="Low complexity" evidence="1">
    <location>
        <begin position="140"/>
        <end position="154"/>
    </location>
</feature>
<sequence>MSDWSDNQCLPVQLASNSAFQSSYVWTKDKTQVQLVSNPAFQSSYLWTNDNTQVQLASNPAYQSSYLWTNDDTQAINQGFDLNLTRSSTLVSPRSIFSVSDNTPLTQDGWSDIHIQRTEPLNRLIKLSVFFKPQSRRPLQRQPQRPLQRQPQRPLQRRPQRPLHQRPLQQRPQRPLQQRPQRPLQHQPQRRPQQQQQRMVHLQHWYYGHLIITQMIILVFIMVSLLILQRMCRLATPDTAQ</sequence>
<evidence type="ECO:0000313" key="6">
    <source>
        <dbReference type="EMBL" id="CAF3978132.1"/>
    </source>
</evidence>